<dbReference type="eggNOG" id="COG2197">
    <property type="taxonomic scope" value="Bacteria"/>
</dbReference>
<dbReference type="Gene3D" id="3.40.50.2300">
    <property type="match status" value="1"/>
</dbReference>
<dbReference type="PANTHER" id="PTHR43214">
    <property type="entry name" value="TWO-COMPONENT RESPONSE REGULATOR"/>
    <property type="match status" value="1"/>
</dbReference>
<dbReference type="Pfam" id="PF00072">
    <property type="entry name" value="Response_reg"/>
    <property type="match status" value="1"/>
</dbReference>
<dbReference type="InterPro" id="IPR001789">
    <property type="entry name" value="Sig_transdc_resp-reg_receiver"/>
</dbReference>
<name>D3F521_CONWI</name>
<dbReference type="PROSITE" id="PS50110">
    <property type="entry name" value="RESPONSE_REGULATORY"/>
    <property type="match status" value="1"/>
</dbReference>
<dbReference type="GO" id="GO:0000160">
    <property type="term" value="P:phosphorelay signal transduction system"/>
    <property type="evidence" value="ECO:0007669"/>
    <property type="project" value="InterPro"/>
</dbReference>
<evidence type="ECO:0000313" key="6">
    <source>
        <dbReference type="EMBL" id="ADB48599.1"/>
    </source>
</evidence>
<dbReference type="SMART" id="SM00448">
    <property type="entry name" value="REC"/>
    <property type="match status" value="1"/>
</dbReference>
<feature type="domain" description="Response regulatory" evidence="5">
    <location>
        <begin position="4"/>
        <end position="120"/>
    </location>
</feature>
<dbReference type="AlphaFoldDB" id="D3F521"/>
<evidence type="ECO:0000256" key="1">
    <source>
        <dbReference type="ARBA" id="ARBA00022553"/>
    </source>
</evidence>
<dbReference type="InterPro" id="IPR000792">
    <property type="entry name" value="Tscrpt_reg_LuxR_C"/>
</dbReference>
<dbReference type="CDD" id="cd17535">
    <property type="entry name" value="REC_NarL-like"/>
    <property type="match status" value="1"/>
</dbReference>
<dbReference type="EMBL" id="CP001854">
    <property type="protein sequence ID" value="ADB48599.1"/>
    <property type="molecule type" value="Genomic_DNA"/>
</dbReference>
<protein>
    <submittedName>
        <fullName evidence="6">Two component transcriptional regulator, LuxR family</fullName>
    </submittedName>
</protein>
<dbReference type="PANTHER" id="PTHR43214:SF43">
    <property type="entry name" value="TWO-COMPONENT RESPONSE REGULATOR"/>
    <property type="match status" value="1"/>
</dbReference>
<accession>D3F521</accession>
<dbReference type="PRINTS" id="PR00038">
    <property type="entry name" value="HTHLUXR"/>
</dbReference>
<gene>
    <name evidence="6" type="ordered locus">Cwoe_0163</name>
</gene>
<dbReference type="SMART" id="SM00421">
    <property type="entry name" value="HTH_LUXR"/>
    <property type="match status" value="1"/>
</dbReference>
<reference evidence="6 7" key="1">
    <citation type="journal article" date="2010" name="Stand. Genomic Sci.">
        <title>Complete genome sequence of Conexibacter woesei type strain (ID131577).</title>
        <authorList>
            <person name="Pukall R."/>
            <person name="Lapidus A."/>
            <person name="Glavina Del Rio T."/>
            <person name="Copeland A."/>
            <person name="Tice H."/>
            <person name="Cheng J.-F."/>
            <person name="Lucas S."/>
            <person name="Chen F."/>
            <person name="Nolan M."/>
            <person name="Bruce D."/>
            <person name="Goodwin L."/>
            <person name="Pitluck S."/>
            <person name="Mavromatis K."/>
            <person name="Ivanova N."/>
            <person name="Ovchinnikova G."/>
            <person name="Pati A."/>
            <person name="Chen A."/>
            <person name="Palaniappan K."/>
            <person name="Land M."/>
            <person name="Hauser L."/>
            <person name="Chang Y.-J."/>
            <person name="Jeffries C.D."/>
            <person name="Chain P."/>
            <person name="Meincke L."/>
            <person name="Sims D."/>
            <person name="Brettin T."/>
            <person name="Detter J.C."/>
            <person name="Rohde M."/>
            <person name="Goeker M."/>
            <person name="Bristow J."/>
            <person name="Eisen J.A."/>
            <person name="Markowitz V."/>
            <person name="Kyrpides N.C."/>
            <person name="Klenk H.-P."/>
            <person name="Hugenholtz P."/>
        </authorList>
    </citation>
    <scope>NUCLEOTIDE SEQUENCE [LARGE SCALE GENOMIC DNA]</scope>
    <source>
        <strain evidence="7">DSM 14684 / CIP 108061 / JCM 11494 / NBRC 100937 / ID131577</strain>
    </source>
</reference>
<sequence>MNIRVLVVEDFPLVRDGVVDALSRDPGIEVVGAAVDGREGLALAHELRPDVIVLDLHMPEIGGMMVLERLRTELPSAKSIVMTATEKAEPLLDAIAAGAAGYLTKRTSGEELRQAILTVHGGGSVIAPQLAPHLLQAYSRASTGEAPDVRKKLTATEHEVLRLVAQGMTDRQIAERLFVSPRTVQNHLARIREKTSMRRRSDLARWAVLHAVY</sequence>
<dbReference type="KEGG" id="cwo:Cwoe_0163"/>
<dbReference type="STRING" id="469383.Cwoe_0163"/>
<evidence type="ECO:0000256" key="3">
    <source>
        <dbReference type="PROSITE-ProRule" id="PRU00169"/>
    </source>
</evidence>
<dbReference type="InterPro" id="IPR016032">
    <property type="entry name" value="Sig_transdc_resp-reg_C-effctor"/>
</dbReference>
<dbReference type="Pfam" id="PF00196">
    <property type="entry name" value="GerE"/>
    <property type="match status" value="1"/>
</dbReference>
<dbReference type="InterPro" id="IPR039420">
    <property type="entry name" value="WalR-like"/>
</dbReference>
<dbReference type="Proteomes" id="UP000008229">
    <property type="component" value="Chromosome"/>
</dbReference>
<feature type="modified residue" description="4-aspartylphosphate" evidence="3">
    <location>
        <position position="55"/>
    </location>
</feature>
<feature type="domain" description="HTH luxR-type" evidence="4">
    <location>
        <begin position="146"/>
        <end position="211"/>
    </location>
</feature>
<keyword evidence="7" id="KW-1185">Reference proteome</keyword>
<evidence type="ECO:0000256" key="2">
    <source>
        <dbReference type="ARBA" id="ARBA00023125"/>
    </source>
</evidence>
<reference evidence="7" key="2">
    <citation type="submission" date="2010-01" db="EMBL/GenBank/DDBJ databases">
        <title>The complete genome of Conexibacter woesei DSM 14684.</title>
        <authorList>
            <consortium name="US DOE Joint Genome Institute (JGI-PGF)"/>
            <person name="Lucas S."/>
            <person name="Copeland A."/>
            <person name="Lapidus A."/>
            <person name="Glavina del Rio T."/>
            <person name="Dalin E."/>
            <person name="Tice H."/>
            <person name="Bruce D."/>
            <person name="Goodwin L."/>
            <person name="Pitluck S."/>
            <person name="Kyrpides N."/>
            <person name="Mavromatis K."/>
            <person name="Ivanova N."/>
            <person name="Mikhailova N."/>
            <person name="Chertkov O."/>
            <person name="Brettin T."/>
            <person name="Detter J.C."/>
            <person name="Han C."/>
            <person name="Larimer F."/>
            <person name="Land M."/>
            <person name="Hauser L."/>
            <person name="Markowitz V."/>
            <person name="Cheng J.-F."/>
            <person name="Hugenholtz P."/>
            <person name="Woyke T."/>
            <person name="Wu D."/>
            <person name="Pukall R."/>
            <person name="Steenblock K."/>
            <person name="Schneider S."/>
            <person name="Klenk H.-P."/>
            <person name="Eisen J.A."/>
        </authorList>
    </citation>
    <scope>NUCLEOTIDE SEQUENCE [LARGE SCALE GENOMIC DNA]</scope>
    <source>
        <strain evidence="7">DSM 14684 / CIP 108061 / JCM 11494 / NBRC 100937 / ID131577</strain>
    </source>
</reference>
<dbReference type="SUPFAM" id="SSF52172">
    <property type="entry name" value="CheY-like"/>
    <property type="match status" value="1"/>
</dbReference>
<keyword evidence="2" id="KW-0238">DNA-binding</keyword>
<dbReference type="GO" id="GO:0006355">
    <property type="term" value="P:regulation of DNA-templated transcription"/>
    <property type="evidence" value="ECO:0007669"/>
    <property type="project" value="InterPro"/>
</dbReference>
<dbReference type="RefSeq" id="WP_012931652.1">
    <property type="nucleotide sequence ID" value="NC_013739.1"/>
</dbReference>
<dbReference type="CDD" id="cd06170">
    <property type="entry name" value="LuxR_C_like"/>
    <property type="match status" value="1"/>
</dbReference>
<organism evidence="6 7">
    <name type="scientific">Conexibacter woesei (strain DSM 14684 / CCUG 47730 / CIP 108061 / JCM 11494 / NBRC 100937 / ID131577)</name>
    <dbReference type="NCBI Taxonomy" id="469383"/>
    <lineage>
        <taxon>Bacteria</taxon>
        <taxon>Bacillati</taxon>
        <taxon>Actinomycetota</taxon>
        <taxon>Thermoleophilia</taxon>
        <taxon>Solirubrobacterales</taxon>
        <taxon>Conexibacteraceae</taxon>
        <taxon>Conexibacter</taxon>
    </lineage>
</organism>
<dbReference type="OrthoDB" id="9808843at2"/>
<dbReference type="GO" id="GO:0003677">
    <property type="term" value="F:DNA binding"/>
    <property type="evidence" value="ECO:0007669"/>
    <property type="project" value="UniProtKB-KW"/>
</dbReference>
<dbReference type="HOGENOM" id="CLU_000445_90_1_11"/>
<dbReference type="PROSITE" id="PS50043">
    <property type="entry name" value="HTH_LUXR_2"/>
    <property type="match status" value="1"/>
</dbReference>
<evidence type="ECO:0000259" key="5">
    <source>
        <dbReference type="PROSITE" id="PS50110"/>
    </source>
</evidence>
<dbReference type="SUPFAM" id="SSF46894">
    <property type="entry name" value="C-terminal effector domain of the bipartite response regulators"/>
    <property type="match status" value="1"/>
</dbReference>
<dbReference type="InterPro" id="IPR011006">
    <property type="entry name" value="CheY-like_superfamily"/>
</dbReference>
<keyword evidence="1 3" id="KW-0597">Phosphoprotein</keyword>
<evidence type="ECO:0000259" key="4">
    <source>
        <dbReference type="PROSITE" id="PS50043"/>
    </source>
</evidence>
<dbReference type="InterPro" id="IPR058245">
    <property type="entry name" value="NreC/VraR/RcsB-like_REC"/>
</dbReference>
<proteinExistence type="predicted"/>
<evidence type="ECO:0000313" key="7">
    <source>
        <dbReference type="Proteomes" id="UP000008229"/>
    </source>
</evidence>